<reference evidence="1 2" key="1">
    <citation type="submission" date="2018-08" db="EMBL/GenBank/DDBJ databases">
        <title>A genome reference for cultivated species of the human gut microbiota.</title>
        <authorList>
            <person name="Zou Y."/>
            <person name="Xue W."/>
            <person name="Luo G."/>
        </authorList>
    </citation>
    <scope>NUCLEOTIDE SEQUENCE [LARGE SCALE GENOMIC DNA]</scope>
    <source>
        <strain evidence="1 2">AM28-23</strain>
    </source>
</reference>
<dbReference type="EMBL" id="QSKF01000005">
    <property type="protein sequence ID" value="RHE40269.1"/>
    <property type="molecule type" value="Genomic_DNA"/>
</dbReference>
<dbReference type="AlphaFoldDB" id="A0A414EQ23"/>
<evidence type="ECO:0000313" key="1">
    <source>
        <dbReference type="EMBL" id="RHE40269.1"/>
    </source>
</evidence>
<dbReference type="RefSeq" id="WP_118039025.1">
    <property type="nucleotide sequence ID" value="NZ_CABJFK010000005.1"/>
</dbReference>
<protein>
    <submittedName>
        <fullName evidence="1">Uncharacterized protein</fullName>
    </submittedName>
</protein>
<dbReference type="Proteomes" id="UP000283745">
    <property type="component" value="Unassembled WGS sequence"/>
</dbReference>
<proteinExistence type="predicted"/>
<gene>
    <name evidence="1" type="ORF">DW740_08210</name>
</gene>
<accession>A0A414EQ23</accession>
<sequence length="218" mass="24046">MKKTWKKLMTVIMAAIMLLMTATPAFAANDTELYISDKLTLSLYSKETVKNAYFSNTSYIAYLGKGKVSVKSSNPKVATAKAKSQMLEVVAKKPGKTTITVKKGSKSYRCKLTVAKYASPVSSIKIGKTTISGKKFNKNAYIYQKYSKYAGKKVAINVKAKKGWKLLELSYGQRNWKKAKNIKNGSTVRVKGGAGFGVLACMQNTATQQIEFVIVLYK</sequence>
<comment type="caution">
    <text evidence="1">The sequence shown here is derived from an EMBL/GenBank/DDBJ whole genome shotgun (WGS) entry which is preliminary data.</text>
</comment>
<name>A0A414EQ23_9FIRM</name>
<evidence type="ECO:0000313" key="2">
    <source>
        <dbReference type="Proteomes" id="UP000283745"/>
    </source>
</evidence>
<dbReference type="Gene3D" id="2.60.40.1080">
    <property type="match status" value="1"/>
</dbReference>
<dbReference type="SUPFAM" id="SSF49373">
    <property type="entry name" value="Invasin/intimin cell-adhesion fragments"/>
    <property type="match status" value="1"/>
</dbReference>
<organism evidence="1 2">
    <name type="scientific">Blautia obeum</name>
    <dbReference type="NCBI Taxonomy" id="40520"/>
    <lineage>
        <taxon>Bacteria</taxon>
        <taxon>Bacillati</taxon>
        <taxon>Bacillota</taxon>
        <taxon>Clostridia</taxon>
        <taxon>Lachnospirales</taxon>
        <taxon>Lachnospiraceae</taxon>
        <taxon>Blautia</taxon>
    </lineage>
</organism>
<dbReference type="InterPro" id="IPR008964">
    <property type="entry name" value="Invasin/intimin_cell_adhesion"/>
</dbReference>